<gene>
    <name evidence="1" type="ordered locus">DGo_CA2758</name>
</gene>
<dbReference type="PATRIC" id="fig|745776.4.peg.2835"/>
<dbReference type="AlphaFoldDB" id="H8GUK2"/>
<evidence type="ECO:0000313" key="1">
    <source>
        <dbReference type="EMBL" id="AFD26685.1"/>
    </source>
</evidence>
<keyword evidence="2" id="KW-1185">Reference proteome</keyword>
<accession>H8GUK2</accession>
<name>H8GUK2_DEIGI</name>
<dbReference type="OrthoDB" id="74166at2"/>
<dbReference type="RefSeq" id="WP_014686165.1">
    <property type="nucleotide sequence ID" value="NC_017790.1"/>
</dbReference>
<dbReference type="HOGENOM" id="CLU_2600258_0_0_0"/>
<protein>
    <submittedName>
        <fullName evidence="1">Uncharacterized protein</fullName>
    </submittedName>
</protein>
<reference evidence="1 2" key="1">
    <citation type="journal article" date="2012" name="PLoS ONE">
        <title>Genome sequence and transcriptome analysis of the radioresistant bacterium Deinococcus gobiensis: insights into the extreme environmental adaptations.</title>
        <authorList>
            <person name="Yuan M."/>
            <person name="Chen M."/>
            <person name="Zhang W."/>
            <person name="Lu W."/>
            <person name="Wang J."/>
            <person name="Yang M."/>
            <person name="Zhao P."/>
            <person name="Tang R."/>
            <person name="Li X."/>
            <person name="Hao Y."/>
            <person name="Zhou Z."/>
            <person name="Zhan Y."/>
            <person name="Yu H."/>
            <person name="Teng C."/>
            <person name="Yan Y."/>
            <person name="Ping S."/>
            <person name="Wang Y."/>
            <person name="Lin M."/>
        </authorList>
    </citation>
    <scope>NUCLEOTIDE SEQUENCE [LARGE SCALE GENOMIC DNA]</scope>
    <source>
        <strain evidence="1 2">I-0</strain>
    </source>
</reference>
<proteinExistence type="predicted"/>
<dbReference type="STRING" id="745776.DGo_CA2758"/>
<sequence length="79" mass="9129">MKTPRVRTVNSGKKSSTLRQLLVYAPVALELIGMLRRRQQAGRGKYVKARKRDKAFDFVLDQAQRRLGGKPAAKTRRWF</sequence>
<dbReference type="Proteomes" id="UP000007575">
    <property type="component" value="Chromosome"/>
</dbReference>
<organism evidence="1 2">
    <name type="scientific">Deinococcus gobiensis (strain DSM 21396 / JCM 16679 / CGMCC 1.7299 / I-0)</name>
    <dbReference type="NCBI Taxonomy" id="745776"/>
    <lineage>
        <taxon>Bacteria</taxon>
        <taxon>Thermotogati</taxon>
        <taxon>Deinococcota</taxon>
        <taxon>Deinococci</taxon>
        <taxon>Deinococcales</taxon>
        <taxon>Deinococcaceae</taxon>
        <taxon>Deinococcus</taxon>
    </lineage>
</organism>
<evidence type="ECO:0000313" key="2">
    <source>
        <dbReference type="Proteomes" id="UP000007575"/>
    </source>
</evidence>
<dbReference type="KEGG" id="dgo:DGo_CA2758"/>
<dbReference type="EMBL" id="CP002191">
    <property type="protein sequence ID" value="AFD26685.1"/>
    <property type="molecule type" value="Genomic_DNA"/>
</dbReference>